<organism evidence="11 12">
    <name type="scientific">Borreliella burgdorferi (strain ZS7)</name>
    <name type="common">Borrelia burgdorferi</name>
    <dbReference type="NCBI Taxonomy" id="445985"/>
    <lineage>
        <taxon>Bacteria</taxon>
        <taxon>Pseudomonadati</taxon>
        <taxon>Spirochaetota</taxon>
        <taxon>Spirochaetia</taxon>
        <taxon>Spirochaetales</taxon>
        <taxon>Borreliaceae</taxon>
        <taxon>Borreliella</taxon>
    </lineage>
</organism>
<evidence type="ECO:0000256" key="6">
    <source>
        <dbReference type="ARBA" id="ARBA00022723"/>
    </source>
</evidence>
<dbReference type="GO" id="GO:0005737">
    <property type="term" value="C:cytoplasm"/>
    <property type="evidence" value="ECO:0007669"/>
    <property type="project" value="UniProtKB-SubCell"/>
</dbReference>
<accession>A0A0H3C351</accession>
<evidence type="ECO:0000256" key="8">
    <source>
        <dbReference type="ARBA" id="ARBA00022840"/>
    </source>
</evidence>
<protein>
    <recommendedName>
        <fullName evidence="3">tRNA threonylcarbamoyladenosine biosynthesis protein TsaE</fullName>
    </recommendedName>
    <alternativeName>
        <fullName evidence="10">t(6)A37 threonylcarbamoyladenosine biosynthesis protein TsaE</fullName>
    </alternativeName>
</protein>
<dbReference type="Pfam" id="PF02367">
    <property type="entry name" value="TsaE"/>
    <property type="match status" value="1"/>
</dbReference>
<evidence type="ECO:0000313" key="12">
    <source>
        <dbReference type="Proteomes" id="UP000006901"/>
    </source>
</evidence>
<dbReference type="AlphaFoldDB" id="A0A0H3C351"/>
<keyword evidence="8" id="KW-0067">ATP-binding</keyword>
<gene>
    <name evidence="11" type="ordered locus">BbuZS7_0186</name>
</gene>
<dbReference type="GO" id="GO:0005524">
    <property type="term" value="F:ATP binding"/>
    <property type="evidence" value="ECO:0007669"/>
    <property type="project" value="UniProtKB-KW"/>
</dbReference>
<evidence type="ECO:0000256" key="1">
    <source>
        <dbReference type="ARBA" id="ARBA00004496"/>
    </source>
</evidence>
<name>A0A0H3C351_BORBZ</name>
<comment type="similarity">
    <text evidence="2">Belongs to the TsaE family.</text>
</comment>
<dbReference type="GeneID" id="56567613"/>
<keyword evidence="6" id="KW-0479">Metal-binding</keyword>
<dbReference type="SUPFAM" id="SSF52540">
    <property type="entry name" value="P-loop containing nucleoside triphosphate hydrolases"/>
    <property type="match status" value="1"/>
</dbReference>
<evidence type="ECO:0000313" key="11">
    <source>
        <dbReference type="EMBL" id="ACK74592.1"/>
    </source>
</evidence>
<proteinExistence type="inferred from homology"/>
<dbReference type="InterPro" id="IPR003442">
    <property type="entry name" value="T6A_TsaE"/>
</dbReference>
<dbReference type="PANTHER" id="PTHR33540">
    <property type="entry name" value="TRNA THREONYLCARBAMOYLADENOSINE BIOSYNTHESIS PROTEIN TSAE"/>
    <property type="match status" value="1"/>
</dbReference>
<evidence type="ECO:0000256" key="10">
    <source>
        <dbReference type="ARBA" id="ARBA00032441"/>
    </source>
</evidence>
<evidence type="ECO:0000256" key="9">
    <source>
        <dbReference type="ARBA" id="ARBA00022842"/>
    </source>
</evidence>
<evidence type="ECO:0000256" key="2">
    <source>
        <dbReference type="ARBA" id="ARBA00007599"/>
    </source>
</evidence>
<keyword evidence="5" id="KW-0819">tRNA processing</keyword>
<dbReference type="RefSeq" id="WP_002556784.1">
    <property type="nucleotide sequence ID" value="NC_011728.1"/>
</dbReference>
<sequence>MILEFKSEKKMINFSKSFFYPLPIGKIFVLSGDMGSGKTSFLKGLALNLGISYFTSPTYNIVNVYDFVNFKFYHIDLYRVSSLEEFELVGGLEILMDLDSIIAIEWPQIALSIVPKDRLFSLTFKIVGSGRVVELNG</sequence>
<dbReference type="Gene3D" id="3.40.50.300">
    <property type="entry name" value="P-loop containing nucleotide triphosphate hydrolases"/>
    <property type="match status" value="1"/>
</dbReference>
<dbReference type="Proteomes" id="UP000006901">
    <property type="component" value="Chromosome"/>
</dbReference>
<dbReference type="PANTHER" id="PTHR33540:SF2">
    <property type="entry name" value="TRNA THREONYLCARBAMOYLADENOSINE BIOSYNTHESIS PROTEIN TSAE"/>
    <property type="match status" value="1"/>
</dbReference>
<keyword evidence="4" id="KW-0963">Cytoplasm</keyword>
<dbReference type="HOGENOM" id="CLU_087829_3_0_12"/>
<comment type="subcellular location">
    <subcellularLocation>
        <location evidence="1">Cytoplasm</location>
    </subcellularLocation>
</comment>
<dbReference type="GO" id="GO:0002949">
    <property type="term" value="P:tRNA threonylcarbamoyladenosine modification"/>
    <property type="evidence" value="ECO:0007669"/>
    <property type="project" value="InterPro"/>
</dbReference>
<evidence type="ECO:0000256" key="4">
    <source>
        <dbReference type="ARBA" id="ARBA00022490"/>
    </source>
</evidence>
<evidence type="ECO:0000256" key="3">
    <source>
        <dbReference type="ARBA" id="ARBA00019010"/>
    </source>
</evidence>
<keyword evidence="7" id="KW-0547">Nucleotide-binding</keyword>
<reference evidence="11 12" key="1">
    <citation type="journal article" date="2011" name="J. Bacteriol.">
        <title>Whole-genome sequences of thirteen isolates of Borrelia burgdorferi.</title>
        <authorList>
            <person name="Schutzer S.E."/>
            <person name="Fraser-Liggett C.M."/>
            <person name="Casjens S.R."/>
            <person name="Qiu W.G."/>
            <person name="Dunn J.J."/>
            <person name="Mongodin E.F."/>
            <person name="Luft B.J."/>
        </authorList>
    </citation>
    <scope>NUCLEOTIDE SEQUENCE [LARGE SCALE GENOMIC DNA]</scope>
    <source>
        <strain evidence="11 12">ZS7</strain>
    </source>
</reference>
<dbReference type="EMBL" id="CP001205">
    <property type="protein sequence ID" value="ACK74592.1"/>
    <property type="molecule type" value="Genomic_DNA"/>
</dbReference>
<dbReference type="NCBIfam" id="TIGR00150">
    <property type="entry name" value="T6A_YjeE"/>
    <property type="match status" value="1"/>
</dbReference>
<dbReference type="GO" id="GO:0046872">
    <property type="term" value="F:metal ion binding"/>
    <property type="evidence" value="ECO:0007669"/>
    <property type="project" value="UniProtKB-KW"/>
</dbReference>
<keyword evidence="9" id="KW-0460">Magnesium</keyword>
<evidence type="ECO:0000256" key="7">
    <source>
        <dbReference type="ARBA" id="ARBA00022741"/>
    </source>
</evidence>
<dbReference type="KEGG" id="bbz:BbuZS7_0186"/>
<dbReference type="InterPro" id="IPR027417">
    <property type="entry name" value="P-loop_NTPase"/>
</dbReference>
<evidence type="ECO:0000256" key="5">
    <source>
        <dbReference type="ARBA" id="ARBA00022694"/>
    </source>
</evidence>